<evidence type="ECO:0000313" key="8">
    <source>
        <dbReference type="Proteomes" id="UP000740926"/>
    </source>
</evidence>
<sequence length="166" mass="19707">MMWGLTRAFSDESHRKRALQYRPSPLIGDDRHHQGWRQRLSQAMHFPVRDQVYRFMDDTVKPAMEAVAEQLRGQGWDVATRFEAGDMELSVNHGEQQDFLYRVILSGYLTPSFAAQQLRNQRYYRAEVHLFEGSQDYDLVGYSRKQIINDIISQYERHLQFLHLSR</sequence>
<name>A0A9P6YAM4_9FUNG</name>
<comment type="caution">
    <text evidence="7">The sequence shown here is derived from an EMBL/GenBank/DDBJ whole genome shotgun (WGS) entry which is preliminary data.</text>
</comment>
<dbReference type="AlphaFoldDB" id="A0A9P6YAM4"/>
<keyword evidence="3" id="KW-1003">Cell membrane</keyword>
<dbReference type="GO" id="GO:0022857">
    <property type="term" value="F:transmembrane transporter activity"/>
    <property type="evidence" value="ECO:0007669"/>
    <property type="project" value="InterPro"/>
</dbReference>
<reference evidence="7 8" key="1">
    <citation type="journal article" date="2020" name="Microb. Genom.">
        <title>Genetic diversity of clinical and environmental Mucorales isolates obtained from an investigation of mucormycosis cases among solid organ transplant recipients.</title>
        <authorList>
            <person name="Nguyen M.H."/>
            <person name="Kaul D."/>
            <person name="Muto C."/>
            <person name="Cheng S.J."/>
            <person name="Richter R.A."/>
            <person name="Bruno V.M."/>
            <person name="Liu G."/>
            <person name="Beyhan S."/>
            <person name="Sundermann A.J."/>
            <person name="Mounaud S."/>
            <person name="Pasculle A.W."/>
            <person name="Nierman W.C."/>
            <person name="Driscoll E."/>
            <person name="Cumbie R."/>
            <person name="Clancy C.J."/>
            <person name="Dupont C.L."/>
        </authorList>
    </citation>
    <scope>NUCLEOTIDE SEQUENCE [LARGE SCALE GENOMIC DNA]</scope>
    <source>
        <strain evidence="7 8">GL24</strain>
    </source>
</reference>
<evidence type="ECO:0000256" key="4">
    <source>
        <dbReference type="ARBA" id="ARBA00022692"/>
    </source>
</evidence>
<dbReference type="PANTHER" id="PTHR30047:SF7">
    <property type="entry name" value="HIGH-AFFINITY CHOLINE TRANSPORT PROTEIN"/>
    <property type="match status" value="1"/>
</dbReference>
<dbReference type="PANTHER" id="PTHR30047">
    <property type="entry name" value="HIGH-AFFINITY CHOLINE TRANSPORT PROTEIN-RELATED"/>
    <property type="match status" value="1"/>
</dbReference>
<evidence type="ECO:0000256" key="6">
    <source>
        <dbReference type="ARBA" id="ARBA00023136"/>
    </source>
</evidence>
<organism evidence="7 8">
    <name type="scientific">Rhizopus delemar</name>
    <dbReference type="NCBI Taxonomy" id="936053"/>
    <lineage>
        <taxon>Eukaryota</taxon>
        <taxon>Fungi</taxon>
        <taxon>Fungi incertae sedis</taxon>
        <taxon>Mucoromycota</taxon>
        <taxon>Mucoromycotina</taxon>
        <taxon>Mucoromycetes</taxon>
        <taxon>Mucorales</taxon>
        <taxon>Mucorineae</taxon>
        <taxon>Rhizopodaceae</taxon>
        <taxon>Rhizopus</taxon>
    </lineage>
</organism>
<comment type="subcellular location">
    <subcellularLocation>
        <location evidence="1">Cell membrane</location>
        <topology evidence="1">Multi-pass membrane protein</topology>
    </subcellularLocation>
</comment>
<keyword evidence="8" id="KW-1185">Reference proteome</keyword>
<keyword evidence="6" id="KW-0472">Membrane</keyword>
<evidence type="ECO:0000256" key="1">
    <source>
        <dbReference type="ARBA" id="ARBA00004651"/>
    </source>
</evidence>
<keyword evidence="2" id="KW-0813">Transport</keyword>
<evidence type="ECO:0000256" key="2">
    <source>
        <dbReference type="ARBA" id="ARBA00022448"/>
    </source>
</evidence>
<dbReference type="GO" id="GO:0005886">
    <property type="term" value="C:plasma membrane"/>
    <property type="evidence" value="ECO:0007669"/>
    <property type="project" value="UniProtKB-SubCell"/>
</dbReference>
<evidence type="ECO:0000313" key="7">
    <source>
        <dbReference type="EMBL" id="KAG1543070.1"/>
    </source>
</evidence>
<keyword evidence="5" id="KW-1133">Transmembrane helix</keyword>
<dbReference type="EMBL" id="JAANIU010006216">
    <property type="protein sequence ID" value="KAG1543070.1"/>
    <property type="molecule type" value="Genomic_DNA"/>
</dbReference>
<dbReference type="InterPro" id="IPR000060">
    <property type="entry name" value="BCCT_transptr"/>
</dbReference>
<accession>A0A9P6YAM4</accession>
<protein>
    <submittedName>
        <fullName evidence="7">Uncharacterized protein</fullName>
    </submittedName>
</protein>
<evidence type="ECO:0000256" key="5">
    <source>
        <dbReference type="ARBA" id="ARBA00022989"/>
    </source>
</evidence>
<gene>
    <name evidence="7" type="ORF">G6F50_014036</name>
</gene>
<proteinExistence type="predicted"/>
<evidence type="ECO:0000256" key="3">
    <source>
        <dbReference type="ARBA" id="ARBA00022475"/>
    </source>
</evidence>
<dbReference type="Proteomes" id="UP000740926">
    <property type="component" value="Unassembled WGS sequence"/>
</dbReference>
<keyword evidence="4" id="KW-0812">Transmembrane</keyword>